<reference evidence="2" key="1">
    <citation type="submission" date="2019-04" db="EMBL/GenBank/DDBJ databases">
        <title>Evolution of Biomass-Degrading Anaerobic Consortia Revealed by Metagenomics.</title>
        <authorList>
            <person name="Peng X."/>
        </authorList>
    </citation>
    <scope>NUCLEOTIDE SEQUENCE</scope>
    <source>
        <strain evidence="2">SIG14</strain>
    </source>
</reference>
<name>A0A8T3VK28_METOL</name>
<feature type="transmembrane region" description="Helical" evidence="1">
    <location>
        <begin position="147"/>
        <end position="165"/>
    </location>
</feature>
<keyword evidence="1" id="KW-0812">Transmembrane</keyword>
<dbReference type="EMBL" id="SUTG01000005">
    <property type="protein sequence ID" value="MBE6511884.1"/>
    <property type="molecule type" value="Genomic_DNA"/>
</dbReference>
<dbReference type="Proteomes" id="UP000732619">
    <property type="component" value="Unassembled WGS sequence"/>
</dbReference>
<feature type="transmembrane region" description="Helical" evidence="1">
    <location>
        <begin position="92"/>
        <end position="115"/>
    </location>
</feature>
<keyword evidence="1" id="KW-1133">Transmembrane helix</keyword>
<feature type="transmembrane region" description="Helical" evidence="1">
    <location>
        <begin position="46"/>
        <end position="62"/>
    </location>
</feature>
<evidence type="ECO:0000313" key="3">
    <source>
        <dbReference type="Proteomes" id="UP000732619"/>
    </source>
</evidence>
<evidence type="ECO:0000256" key="1">
    <source>
        <dbReference type="SAM" id="Phobius"/>
    </source>
</evidence>
<comment type="caution">
    <text evidence="2">The sequence shown here is derived from an EMBL/GenBank/DDBJ whole genome shotgun (WGS) entry which is preliminary data.</text>
</comment>
<feature type="transmembrane region" description="Helical" evidence="1">
    <location>
        <begin position="12"/>
        <end position="34"/>
    </location>
</feature>
<accession>A0A8T3VK28</accession>
<feature type="transmembrane region" description="Helical" evidence="1">
    <location>
        <begin position="211"/>
        <end position="228"/>
    </location>
</feature>
<feature type="transmembrane region" description="Helical" evidence="1">
    <location>
        <begin position="121"/>
        <end position="140"/>
    </location>
</feature>
<proteinExistence type="predicted"/>
<protein>
    <submittedName>
        <fullName evidence="2">Hydrolase</fullName>
    </submittedName>
</protein>
<feature type="transmembrane region" description="Helical" evidence="1">
    <location>
        <begin position="171"/>
        <end position="191"/>
    </location>
</feature>
<dbReference type="Pfam" id="PF04307">
    <property type="entry name" value="YdjM"/>
    <property type="match status" value="1"/>
</dbReference>
<keyword evidence="1" id="KW-0472">Membrane</keyword>
<dbReference type="InterPro" id="IPR007404">
    <property type="entry name" value="YdjM-like"/>
</dbReference>
<evidence type="ECO:0000313" key="2">
    <source>
        <dbReference type="EMBL" id="MBE6511884.1"/>
    </source>
</evidence>
<organism evidence="2 3">
    <name type="scientific">Methanobrevibacter olleyae</name>
    <dbReference type="NCBI Taxonomy" id="294671"/>
    <lineage>
        <taxon>Archaea</taxon>
        <taxon>Methanobacteriati</taxon>
        <taxon>Methanobacteriota</taxon>
        <taxon>Methanomada group</taxon>
        <taxon>Methanobacteria</taxon>
        <taxon>Methanobacteriales</taxon>
        <taxon>Methanobacteriaceae</taxon>
        <taxon>Methanobrevibacter</taxon>
    </lineage>
</organism>
<sequence length="242" mass="27108">MSSYKGHTIFAFILSLFMFYDPLAIALAVISANIPDFDHEFKRNHVLTMIALGALVSLFLYFLGLPYYLGLVIILLGGIFLLSSHRGFTHSILGVFLITVFLSLFLFFGIGLSSYDLDFNYSRNIMILLILIIALALLFLNKKLAPVFLVAIAVLIVAIDLGFLPPLKINLTLLAFSIFFGLSSHIALDSFTPSGVKAFSPFRDKEYHKKFGALFFLILIAIFVLLFPNKLLLYLDFLTAFI</sequence>
<dbReference type="AlphaFoldDB" id="A0A8T3VK28"/>
<gene>
    <name evidence="2" type="ORF">E7Z75_01855</name>
</gene>
<dbReference type="GO" id="GO:0016787">
    <property type="term" value="F:hydrolase activity"/>
    <property type="evidence" value="ECO:0007669"/>
    <property type="project" value="UniProtKB-KW"/>
</dbReference>
<keyword evidence="2" id="KW-0378">Hydrolase</keyword>
<feature type="transmembrane region" description="Helical" evidence="1">
    <location>
        <begin position="68"/>
        <end position="85"/>
    </location>
</feature>